<evidence type="ECO:0000313" key="1">
    <source>
        <dbReference type="EMBL" id="SHI62470.1"/>
    </source>
</evidence>
<evidence type="ECO:0000313" key="2">
    <source>
        <dbReference type="Proteomes" id="UP000184310"/>
    </source>
</evidence>
<dbReference type="RefSeq" id="WP_072984974.1">
    <property type="nucleotide sequence ID" value="NZ_FQZB01000004.1"/>
</dbReference>
<name>A0A1M6CNA3_9CLOT</name>
<keyword evidence="2" id="KW-1185">Reference proteome</keyword>
<proteinExistence type="predicted"/>
<evidence type="ECO:0008006" key="3">
    <source>
        <dbReference type="Google" id="ProtNLM"/>
    </source>
</evidence>
<dbReference type="Proteomes" id="UP000184310">
    <property type="component" value="Unassembled WGS sequence"/>
</dbReference>
<dbReference type="AlphaFoldDB" id="A0A1M6CNA3"/>
<dbReference type="EMBL" id="FQZB01000004">
    <property type="protein sequence ID" value="SHI62470.1"/>
    <property type="molecule type" value="Genomic_DNA"/>
</dbReference>
<accession>A0A1M6CNA3</accession>
<organism evidence="1 2">
    <name type="scientific">Clostridium cavendishii DSM 21758</name>
    <dbReference type="NCBI Taxonomy" id="1121302"/>
    <lineage>
        <taxon>Bacteria</taxon>
        <taxon>Bacillati</taxon>
        <taxon>Bacillota</taxon>
        <taxon>Clostridia</taxon>
        <taxon>Eubacteriales</taxon>
        <taxon>Clostridiaceae</taxon>
        <taxon>Clostridium</taxon>
    </lineage>
</organism>
<protein>
    <recommendedName>
        <fullName evidence="3">DUF1450 domain-containing protein</fullName>
    </recommendedName>
</protein>
<gene>
    <name evidence="1" type="ORF">SAMN02745163_00509</name>
</gene>
<sequence>MKEVQMCPNCNEEFIAKFKEMMEEKGVEIEEGCIGQCGTSTPICLVDGEVVEADTVEELAAQI</sequence>
<reference evidence="1 2" key="1">
    <citation type="submission" date="2016-11" db="EMBL/GenBank/DDBJ databases">
        <authorList>
            <person name="Jaros S."/>
            <person name="Januszkiewicz K."/>
            <person name="Wedrychowicz H."/>
        </authorList>
    </citation>
    <scope>NUCLEOTIDE SEQUENCE [LARGE SCALE GENOMIC DNA]</scope>
    <source>
        <strain evidence="1 2">DSM 21758</strain>
    </source>
</reference>
<dbReference type="STRING" id="1121302.SAMN02745163_00509"/>